<dbReference type="EMBL" id="FSRL01000002">
    <property type="protein sequence ID" value="SIO33276.1"/>
    <property type="molecule type" value="Genomic_DNA"/>
</dbReference>
<organism evidence="3 4">
    <name type="scientific">Vannielia litorea</name>
    <dbReference type="NCBI Taxonomy" id="1217970"/>
    <lineage>
        <taxon>Bacteria</taxon>
        <taxon>Pseudomonadati</taxon>
        <taxon>Pseudomonadota</taxon>
        <taxon>Alphaproteobacteria</taxon>
        <taxon>Rhodobacterales</taxon>
        <taxon>Paracoccaceae</taxon>
        <taxon>Vannielia</taxon>
    </lineage>
</organism>
<keyword evidence="4" id="KW-1185">Reference proteome</keyword>
<feature type="domain" description="DUF3859" evidence="2">
    <location>
        <begin position="71"/>
        <end position="162"/>
    </location>
</feature>
<dbReference type="RefSeq" id="WP_074258214.1">
    <property type="nucleotide sequence ID" value="NZ_FSRL01000002.1"/>
</dbReference>
<evidence type="ECO:0000313" key="3">
    <source>
        <dbReference type="EMBL" id="SIO33276.1"/>
    </source>
</evidence>
<name>A0A1N6IMR4_9RHOB</name>
<dbReference type="STRING" id="1217970.SAMN05444002_4082"/>
<dbReference type="Pfam" id="PF12975">
    <property type="entry name" value="DUF3859"/>
    <property type="match status" value="1"/>
</dbReference>
<evidence type="ECO:0000313" key="4">
    <source>
        <dbReference type="Proteomes" id="UP000184932"/>
    </source>
</evidence>
<dbReference type="AlphaFoldDB" id="A0A1N6IMR4"/>
<proteinExistence type="predicted"/>
<protein>
    <recommendedName>
        <fullName evidence="2">DUF3859 domain-containing protein</fullName>
    </recommendedName>
</protein>
<accession>A0A1N6IMR4</accession>
<keyword evidence="1" id="KW-0732">Signal</keyword>
<feature type="signal peptide" evidence="1">
    <location>
        <begin position="1"/>
        <end position="18"/>
    </location>
</feature>
<sequence length="191" mass="20389">MIRAALLATTALALPAAAQETSADLYINHALMAEVSYGLNCAVEIVGSLDAPGTERGRVDVFDTPPELSPLGQVVPALLGLGFGVRARAADGVSISGAIFHVIHPPFDGTGTTEQSWQASYTDKALSTHLYRFDFPYEAMTGTWVMEAVHEGELLYRIPFTVVPPEAYPGARELCDPEGLLSLNALPRHPA</sequence>
<reference evidence="4" key="1">
    <citation type="submission" date="2016-11" db="EMBL/GenBank/DDBJ databases">
        <authorList>
            <person name="Varghese N."/>
            <person name="Submissions S."/>
        </authorList>
    </citation>
    <scope>NUCLEOTIDE SEQUENCE [LARGE SCALE GENOMIC DNA]</scope>
    <source>
        <strain evidence="4">DSM 29440</strain>
    </source>
</reference>
<dbReference type="InterPro" id="IPR024331">
    <property type="entry name" value="DUF3859"/>
</dbReference>
<feature type="chain" id="PRO_5012071257" description="DUF3859 domain-containing protein" evidence="1">
    <location>
        <begin position="19"/>
        <end position="191"/>
    </location>
</feature>
<dbReference type="Proteomes" id="UP000184932">
    <property type="component" value="Unassembled WGS sequence"/>
</dbReference>
<dbReference type="Gene3D" id="2.60.40.2390">
    <property type="match status" value="1"/>
</dbReference>
<evidence type="ECO:0000256" key="1">
    <source>
        <dbReference type="SAM" id="SignalP"/>
    </source>
</evidence>
<evidence type="ECO:0000259" key="2">
    <source>
        <dbReference type="Pfam" id="PF12975"/>
    </source>
</evidence>
<gene>
    <name evidence="3" type="ORF">SAMN05444002_4082</name>
</gene>
<dbReference type="OrthoDB" id="7864302at2"/>